<comment type="caution">
    <text evidence="1">The sequence shown here is derived from an EMBL/GenBank/DDBJ whole genome shotgun (WGS) entry which is preliminary data.</text>
</comment>
<organism evidence="1 2">
    <name type="scientific">Trifolium pratense</name>
    <name type="common">Red clover</name>
    <dbReference type="NCBI Taxonomy" id="57577"/>
    <lineage>
        <taxon>Eukaryota</taxon>
        <taxon>Viridiplantae</taxon>
        <taxon>Streptophyta</taxon>
        <taxon>Embryophyta</taxon>
        <taxon>Tracheophyta</taxon>
        <taxon>Spermatophyta</taxon>
        <taxon>Magnoliopsida</taxon>
        <taxon>eudicotyledons</taxon>
        <taxon>Gunneridae</taxon>
        <taxon>Pentapetalae</taxon>
        <taxon>rosids</taxon>
        <taxon>fabids</taxon>
        <taxon>Fabales</taxon>
        <taxon>Fabaceae</taxon>
        <taxon>Papilionoideae</taxon>
        <taxon>50 kb inversion clade</taxon>
        <taxon>NPAAA clade</taxon>
        <taxon>Hologalegina</taxon>
        <taxon>IRL clade</taxon>
        <taxon>Trifolieae</taxon>
        <taxon>Trifolium</taxon>
    </lineage>
</organism>
<protein>
    <submittedName>
        <fullName evidence="1">Uncharacterized protein</fullName>
    </submittedName>
</protein>
<evidence type="ECO:0000313" key="1">
    <source>
        <dbReference type="EMBL" id="CAJ2640626.1"/>
    </source>
</evidence>
<sequence length="439" mass="49607">MDNLPKCPANYTTLTPLTFLMRASASYANRPSVIHEATQFTWSQTYDRCRRLASSLRALNISKNDVVSVLAPNIPAMYEMHFAVPMAGAVLNTINIRLDPKNIATILRHSEAKIFFVDYEFVPKAKEALRLLMEEKNQTEQYSSLPLVIVIDDINSPTGIRLGELEYEQMVRHGNPNYIPEEIQDEWSPIALNYTSEATGPALVCEWQKQWNVLPKREQSMLKARQGVSVLTLADVDVKNLKTMESVVRDGETMGEIVLKGSGIMMGYFKDNEATAKAFGDGWFRTGDVGVIHKDGYLEIKDRSKDVIISGGENISSVEVENVLYMHPKILEAAVVAMPHPKWGESPCAFVSLKKNDAKKSDFFTVTEDEIIGHCRKNLPHFMVPKKVVFMEELPKNGNNKIQKFELRVKAKSFVENKNKKTNNQVNQNNHQILAMSRL</sequence>
<proteinExistence type="predicted"/>
<dbReference type="EMBL" id="CASHSV030000024">
    <property type="protein sequence ID" value="CAJ2640626.1"/>
    <property type="molecule type" value="Genomic_DNA"/>
</dbReference>
<evidence type="ECO:0000313" key="2">
    <source>
        <dbReference type="Proteomes" id="UP001177021"/>
    </source>
</evidence>
<gene>
    <name evidence="1" type="ORF">MILVUS5_LOCUS10443</name>
</gene>
<reference evidence="1" key="1">
    <citation type="submission" date="2023-10" db="EMBL/GenBank/DDBJ databases">
        <authorList>
            <person name="Rodriguez Cubillos JULIANA M."/>
            <person name="De Vega J."/>
        </authorList>
    </citation>
    <scope>NUCLEOTIDE SEQUENCE</scope>
</reference>
<accession>A0ACB0J6J5</accession>
<name>A0ACB0J6J5_TRIPR</name>
<dbReference type="Proteomes" id="UP001177021">
    <property type="component" value="Unassembled WGS sequence"/>
</dbReference>
<keyword evidence="2" id="KW-1185">Reference proteome</keyword>